<keyword evidence="2 5" id="KW-0863">Zinc-finger</keyword>
<reference evidence="8" key="1">
    <citation type="submission" date="2016-11" db="UniProtKB">
        <authorList>
            <consortium name="WormBaseParasite"/>
        </authorList>
    </citation>
    <scope>IDENTIFICATION</scope>
</reference>
<keyword evidence="7" id="KW-1185">Reference proteome</keyword>
<keyword evidence="1" id="KW-0479">Metal-binding</keyword>
<sequence>MTASRRQCAAYGCQNYANKCPAQTRFPANRERCEDWARRIFRSDLLGKKNEARWKNAVVCSHHFPDSMYVCPDQRHEPGVRLMPTNCRCDLTSASVEGKTFIHLKSYEEASLVVPSDAVVAAVAEMEASFQEAPSDKFHEP</sequence>
<dbReference type="Pfam" id="PF05485">
    <property type="entry name" value="THAP"/>
    <property type="match status" value="1"/>
</dbReference>
<evidence type="ECO:0000259" key="6">
    <source>
        <dbReference type="PROSITE" id="PS50950"/>
    </source>
</evidence>
<proteinExistence type="predicted"/>
<dbReference type="AlphaFoldDB" id="A0A1I8FZS8"/>
<name>A0A1I8FZS8_9PLAT</name>
<evidence type="ECO:0000313" key="7">
    <source>
        <dbReference type="Proteomes" id="UP000095280"/>
    </source>
</evidence>
<evidence type="ECO:0000256" key="2">
    <source>
        <dbReference type="ARBA" id="ARBA00022771"/>
    </source>
</evidence>
<dbReference type="SUPFAM" id="SSF57716">
    <property type="entry name" value="Glucocorticoid receptor-like (DNA-binding domain)"/>
    <property type="match status" value="1"/>
</dbReference>
<dbReference type="PROSITE" id="PS50950">
    <property type="entry name" value="ZF_THAP"/>
    <property type="match status" value="1"/>
</dbReference>
<accession>A0A1I8FZS8</accession>
<protein>
    <submittedName>
        <fullName evidence="8">THAP-type domain-containing protein</fullName>
    </submittedName>
</protein>
<dbReference type="InterPro" id="IPR006612">
    <property type="entry name" value="THAP_Znf"/>
</dbReference>
<evidence type="ECO:0000256" key="4">
    <source>
        <dbReference type="ARBA" id="ARBA00023125"/>
    </source>
</evidence>
<dbReference type="Proteomes" id="UP000095280">
    <property type="component" value="Unplaced"/>
</dbReference>
<evidence type="ECO:0000313" key="8">
    <source>
        <dbReference type="WBParaSite" id="maker-uti_cns_0000402-snap-gene-0.12-mRNA-1"/>
    </source>
</evidence>
<evidence type="ECO:0000256" key="3">
    <source>
        <dbReference type="ARBA" id="ARBA00022833"/>
    </source>
</evidence>
<feature type="domain" description="THAP-type" evidence="6">
    <location>
        <begin position="1"/>
        <end position="87"/>
    </location>
</feature>
<evidence type="ECO:0000256" key="5">
    <source>
        <dbReference type="PROSITE-ProRule" id="PRU00309"/>
    </source>
</evidence>
<keyword evidence="3" id="KW-0862">Zinc</keyword>
<dbReference type="GO" id="GO:0008270">
    <property type="term" value="F:zinc ion binding"/>
    <property type="evidence" value="ECO:0007669"/>
    <property type="project" value="UniProtKB-KW"/>
</dbReference>
<dbReference type="WBParaSite" id="maker-uti_cns_0000402-snap-gene-0.12-mRNA-1">
    <property type="protein sequence ID" value="maker-uti_cns_0000402-snap-gene-0.12-mRNA-1"/>
    <property type="gene ID" value="maker-uti_cns_0000402-snap-gene-0.12"/>
</dbReference>
<dbReference type="GO" id="GO:0003677">
    <property type="term" value="F:DNA binding"/>
    <property type="evidence" value="ECO:0007669"/>
    <property type="project" value="UniProtKB-UniRule"/>
</dbReference>
<keyword evidence="4 5" id="KW-0238">DNA-binding</keyword>
<organism evidence="7 8">
    <name type="scientific">Macrostomum lignano</name>
    <dbReference type="NCBI Taxonomy" id="282301"/>
    <lineage>
        <taxon>Eukaryota</taxon>
        <taxon>Metazoa</taxon>
        <taxon>Spiralia</taxon>
        <taxon>Lophotrochozoa</taxon>
        <taxon>Platyhelminthes</taxon>
        <taxon>Rhabditophora</taxon>
        <taxon>Macrostomorpha</taxon>
        <taxon>Macrostomida</taxon>
        <taxon>Macrostomidae</taxon>
        <taxon>Macrostomum</taxon>
    </lineage>
</organism>
<evidence type="ECO:0000256" key="1">
    <source>
        <dbReference type="ARBA" id="ARBA00022723"/>
    </source>
</evidence>